<evidence type="ECO:0000256" key="1">
    <source>
        <dbReference type="SAM" id="MobiDB-lite"/>
    </source>
</evidence>
<protein>
    <submittedName>
        <fullName evidence="2">Uncharacterized protein</fullName>
    </submittedName>
</protein>
<evidence type="ECO:0000313" key="2">
    <source>
        <dbReference type="EMBL" id="QHT90796.1"/>
    </source>
</evidence>
<reference evidence="2" key="1">
    <citation type="journal article" date="2020" name="Nature">
        <title>Giant virus diversity and host interactions through global metagenomics.</title>
        <authorList>
            <person name="Schulz F."/>
            <person name="Roux S."/>
            <person name="Paez-Espino D."/>
            <person name="Jungbluth S."/>
            <person name="Walsh D.A."/>
            <person name="Denef V.J."/>
            <person name="McMahon K.D."/>
            <person name="Konstantinidis K.T."/>
            <person name="Eloe-Fadrosh E.A."/>
            <person name="Kyrpides N.C."/>
            <person name="Woyke T."/>
        </authorList>
    </citation>
    <scope>NUCLEOTIDE SEQUENCE</scope>
    <source>
        <strain evidence="2">GVMAG-M-3300023184-71</strain>
    </source>
</reference>
<dbReference type="EMBL" id="MN740159">
    <property type="protein sequence ID" value="QHT90796.1"/>
    <property type="molecule type" value="Genomic_DNA"/>
</dbReference>
<feature type="compositionally biased region" description="Basic residues" evidence="1">
    <location>
        <begin position="57"/>
        <end position="77"/>
    </location>
</feature>
<feature type="region of interest" description="Disordered" evidence="1">
    <location>
        <begin position="42"/>
        <end position="79"/>
    </location>
</feature>
<organism evidence="2">
    <name type="scientific">viral metagenome</name>
    <dbReference type="NCBI Taxonomy" id="1070528"/>
    <lineage>
        <taxon>unclassified sequences</taxon>
        <taxon>metagenomes</taxon>
        <taxon>organismal metagenomes</taxon>
    </lineage>
</organism>
<sequence>MDDHHTIDSWIERLHWKSDKKISYKTAALLYTTRQTRIKKAALAVRQQKQPTGSSTSRKKSKKAPARGLPKTKKVKKVKVDKPRLVVPPKLRRLAKWSWNPNTPKDSYQALVDM</sequence>
<dbReference type="AlphaFoldDB" id="A0A6C0IEF1"/>
<proteinExistence type="predicted"/>
<name>A0A6C0IEF1_9ZZZZ</name>
<accession>A0A6C0IEF1</accession>